<gene>
    <name evidence="1" type="ORF">MFMK1_002075</name>
</gene>
<dbReference type="AlphaFoldDB" id="A0AAU0UPY3"/>
<protein>
    <submittedName>
        <fullName evidence="1">Uncharacterized protein</fullName>
    </submittedName>
</protein>
<evidence type="ECO:0000313" key="1">
    <source>
        <dbReference type="EMBL" id="WRO22250.1"/>
    </source>
</evidence>
<sequence length="68" mass="7825">MVHISTVVAMTLDEAEKILYNEDVRVKIVRAEPKKKSSGEGELRVIRQREIGDNLHELIVSYESYSHN</sequence>
<dbReference type="KEGG" id="dbc:MFMK1_002075"/>
<keyword evidence="2" id="KW-1185">Reference proteome</keyword>
<accession>A0AAU0UPY3</accession>
<name>A0AAU0UPY3_9FIRM</name>
<organism evidence="1 2">
    <name type="scientific">Metallumcola ferriviriculae</name>
    <dbReference type="NCBI Taxonomy" id="3039180"/>
    <lineage>
        <taxon>Bacteria</taxon>
        <taxon>Bacillati</taxon>
        <taxon>Bacillota</taxon>
        <taxon>Clostridia</taxon>
        <taxon>Neomoorellales</taxon>
        <taxon>Desulfitibacteraceae</taxon>
        <taxon>Metallumcola</taxon>
    </lineage>
</organism>
<dbReference type="RefSeq" id="WP_366921666.1">
    <property type="nucleotide sequence ID" value="NZ_CP121694.1"/>
</dbReference>
<proteinExistence type="predicted"/>
<dbReference type="EMBL" id="CP121694">
    <property type="protein sequence ID" value="WRO22250.1"/>
    <property type="molecule type" value="Genomic_DNA"/>
</dbReference>
<dbReference type="Proteomes" id="UP001329915">
    <property type="component" value="Chromosome"/>
</dbReference>
<evidence type="ECO:0000313" key="2">
    <source>
        <dbReference type="Proteomes" id="UP001329915"/>
    </source>
</evidence>
<reference evidence="1 2" key="1">
    <citation type="submission" date="2023-04" db="EMBL/GenBank/DDBJ databases">
        <authorList>
            <person name="Hsu D."/>
        </authorList>
    </citation>
    <scope>NUCLEOTIDE SEQUENCE [LARGE SCALE GENOMIC DNA]</scope>
    <source>
        <strain evidence="1 2">MK1</strain>
    </source>
</reference>